<protein>
    <submittedName>
        <fullName evidence="9">4-hydroxybenzoate polyprenyltransferase</fullName>
    </submittedName>
</protein>
<dbReference type="GeneID" id="10394314"/>
<dbReference type="Pfam" id="PF01040">
    <property type="entry name" value="UbiA"/>
    <property type="match status" value="1"/>
</dbReference>
<reference evidence="9 10" key="1">
    <citation type="submission" date="2011-03" db="EMBL/GenBank/DDBJ databases">
        <title>The complete genome of Archaeoglobus veneficus SNP6.</title>
        <authorList>
            <consortium name="US DOE Joint Genome Institute (JGI-PGF)"/>
            <person name="Lucas S."/>
            <person name="Copeland A."/>
            <person name="Lapidus A."/>
            <person name="Bruce D."/>
            <person name="Goodwin L."/>
            <person name="Pitluck S."/>
            <person name="Kyrpides N."/>
            <person name="Mavromatis K."/>
            <person name="Pagani I."/>
            <person name="Ivanova N."/>
            <person name="Mikhailova N."/>
            <person name="Lu M."/>
            <person name="Detter J.C."/>
            <person name="Tapia R."/>
            <person name="Han C."/>
            <person name="Land M."/>
            <person name="Hauser L."/>
            <person name="Markowitz V."/>
            <person name="Cheng J.-F."/>
            <person name="Hugenholtz P."/>
            <person name="Woyke T."/>
            <person name="Wu D."/>
            <person name="Spring S."/>
            <person name="Brambilla E."/>
            <person name="Klenk H.-P."/>
            <person name="Eisen J.A."/>
        </authorList>
    </citation>
    <scope>NUCLEOTIDE SEQUENCE [LARGE SCALE GENOMIC DNA]</scope>
    <source>
        <strain>SNP6</strain>
    </source>
</reference>
<dbReference type="InterPro" id="IPR006371">
    <property type="entry name" value="Polyprenyltransferase_UbiA-li"/>
</dbReference>
<dbReference type="EMBL" id="CP002588">
    <property type="protein sequence ID" value="AEA47204.1"/>
    <property type="molecule type" value="Genomic_DNA"/>
</dbReference>
<evidence type="ECO:0000256" key="3">
    <source>
        <dbReference type="ARBA" id="ARBA00005985"/>
    </source>
</evidence>
<dbReference type="GO" id="GO:0005886">
    <property type="term" value="C:plasma membrane"/>
    <property type="evidence" value="ECO:0007669"/>
    <property type="project" value="UniProtKB-SubCell"/>
</dbReference>
<feature type="transmembrane region" description="Helical" evidence="8">
    <location>
        <begin position="237"/>
        <end position="255"/>
    </location>
</feature>
<comment type="cofactor">
    <cofactor evidence="1">
        <name>Mg(2+)</name>
        <dbReference type="ChEBI" id="CHEBI:18420"/>
    </cofactor>
</comment>
<dbReference type="Proteomes" id="UP000008136">
    <property type="component" value="Chromosome"/>
</dbReference>
<dbReference type="KEGG" id="ave:Arcve_1197"/>
<dbReference type="InterPro" id="IPR044878">
    <property type="entry name" value="UbiA_sf"/>
</dbReference>
<name>F2KMK7_ARCVS</name>
<proteinExistence type="inferred from homology"/>
<evidence type="ECO:0000256" key="2">
    <source>
        <dbReference type="ARBA" id="ARBA00004651"/>
    </source>
</evidence>
<feature type="transmembrane region" description="Helical" evidence="8">
    <location>
        <begin position="164"/>
        <end position="187"/>
    </location>
</feature>
<dbReference type="PANTHER" id="PTHR11048:SF28">
    <property type="entry name" value="4-HYDROXYBENZOATE POLYPRENYLTRANSFERASE, MITOCHONDRIAL"/>
    <property type="match status" value="1"/>
</dbReference>
<gene>
    <name evidence="9" type="ordered locus">Arcve_1197</name>
</gene>
<evidence type="ECO:0000256" key="1">
    <source>
        <dbReference type="ARBA" id="ARBA00001946"/>
    </source>
</evidence>
<dbReference type="Gene3D" id="1.20.120.1780">
    <property type="entry name" value="UbiA prenyltransferase"/>
    <property type="match status" value="1"/>
</dbReference>
<keyword evidence="10" id="KW-1185">Reference proteome</keyword>
<keyword evidence="7 8" id="KW-0472">Membrane</keyword>
<keyword evidence="5 8" id="KW-0812">Transmembrane</keyword>
<dbReference type="GO" id="GO:0016765">
    <property type="term" value="F:transferase activity, transferring alkyl or aryl (other than methyl) groups"/>
    <property type="evidence" value="ECO:0007669"/>
    <property type="project" value="InterPro"/>
</dbReference>
<evidence type="ECO:0000256" key="8">
    <source>
        <dbReference type="SAM" id="Phobius"/>
    </source>
</evidence>
<dbReference type="RefSeq" id="WP_013683867.1">
    <property type="nucleotide sequence ID" value="NC_015320.1"/>
</dbReference>
<feature type="transmembrane region" description="Helical" evidence="8">
    <location>
        <begin position="38"/>
        <end position="58"/>
    </location>
</feature>
<dbReference type="CDD" id="cd13959">
    <property type="entry name" value="PT_UbiA_COQ2"/>
    <property type="match status" value="1"/>
</dbReference>
<dbReference type="NCBIfam" id="TIGR01475">
    <property type="entry name" value="ubiA_other"/>
    <property type="match status" value="1"/>
</dbReference>
<feature type="transmembrane region" description="Helical" evidence="8">
    <location>
        <begin position="12"/>
        <end position="32"/>
    </location>
</feature>
<dbReference type="PANTHER" id="PTHR11048">
    <property type="entry name" value="PRENYLTRANSFERASES"/>
    <property type="match status" value="1"/>
</dbReference>
<feature type="transmembrane region" description="Helical" evidence="8">
    <location>
        <begin position="105"/>
        <end position="125"/>
    </location>
</feature>
<dbReference type="AlphaFoldDB" id="F2KMK7"/>
<keyword evidence="6 8" id="KW-1133">Transmembrane helix</keyword>
<evidence type="ECO:0000256" key="5">
    <source>
        <dbReference type="ARBA" id="ARBA00022692"/>
    </source>
</evidence>
<organism evidence="9 10">
    <name type="scientific">Archaeoglobus veneficus (strain DSM 11195 / SNP6)</name>
    <dbReference type="NCBI Taxonomy" id="693661"/>
    <lineage>
        <taxon>Archaea</taxon>
        <taxon>Methanobacteriati</taxon>
        <taxon>Methanobacteriota</taxon>
        <taxon>Archaeoglobi</taxon>
        <taxon>Archaeoglobales</taxon>
        <taxon>Archaeoglobaceae</taxon>
        <taxon>Archaeoglobus</taxon>
    </lineage>
</organism>
<keyword evidence="4 9" id="KW-0808">Transferase</keyword>
<accession>F2KMK7</accession>
<evidence type="ECO:0000256" key="7">
    <source>
        <dbReference type="ARBA" id="ARBA00023136"/>
    </source>
</evidence>
<comment type="similarity">
    <text evidence="3">Belongs to the UbiA prenyltransferase family.</text>
</comment>
<dbReference type="eggNOG" id="arCOG00477">
    <property type="taxonomic scope" value="Archaea"/>
</dbReference>
<dbReference type="Gene3D" id="1.10.357.140">
    <property type="entry name" value="UbiA prenyltransferase"/>
    <property type="match status" value="1"/>
</dbReference>
<sequence length="292" mass="31911">MLHKLKMYADFIKIEHTLFALPFAYAGAFLAAHGWFGWKLFLLITAAFTGMRTAAMVLNRIIDRDIDAINPRTAKRHLPAGLINVGEAYGILIIALSVYFVSAYLINRTAFMLSPIPVITAWIYPYLKRFTCLAHFVLGLNLAFAPLGGWIAVTDSFDPLGSEFVPAILGVAVIFWVAGFDIIYGLQDVEFDRKHGLHSIGAHYGVKAALAISAISHAIFFTLAAYAIHIYGAGVPAAFGLAIIALLLIYQHLIVNDKKYDEKRIQIAFFHANAVISAVLLFSIVAAVIAGG</sequence>
<dbReference type="FunFam" id="1.10.357.140:FF:000008">
    <property type="entry name" value="4-hydroxybenzoate octaprenyltransferase"/>
    <property type="match status" value="1"/>
</dbReference>
<dbReference type="FunFam" id="1.20.120.1780:FF:000001">
    <property type="entry name" value="4-hydroxybenzoate octaprenyltransferase"/>
    <property type="match status" value="1"/>
</dbReference>
<feature type="transmembrane region" description="Helical" evidence="8">
    <location>
        <begin position="208"/>
        <end position="231"/>
    </location>
</feature>
<evidence type="ECO:0000313" key="10">
    <source>
        <dbReference type="Proteomes" id="UP000008136"/>
    </source>
</evidence>
<dbReference type="InterPro" id="IPR000537">
    <property type="entry name" value="UbiA_prenyltransferase"/>
</dbReference>
<dbReference type="HOGENOM" id="CLU_034879_5_1_2"/>
<dbReference type="GO" id="GO:0006744">
    <property type="term" value="P:ubiquinone biosynthetic process"/>
    <property type="evidence" value="ECO:0007669"/>
    <property type="project" value="TreeGrafter"/>
</dbReference>
<evidence type="ECO:0000256" key="6">
    <source>
        <dbReference type="ARBA" id="ARBA00022989"/>
    </source>
</evidence>
<feature type="transmembrane region" description="Helical" evidence="8">
    <location>
        <begin position="267"/>
        <end position="290"/>
    </location>
</feature>
<dbReference type="STRING" id="693661.Arcve_1197"/>
<feature type="transmembrane region" description="Helical" evidence="8">
    <location>
        <begin position="78"/>
        <end position="99"/>
    </location>
</feature>
<feature type="transmembrane region" description="Helical" evidence="8">
    <location>
        <begin position="132"/>
        <end position="152"/>
    </location>
</feature>
<evidence type="ECO:0000256" key="4">
    <source>
        <dbReference type="ARBA" id="ARBA00022679"/>
    </source>
</evidence>
<dbReference type="OrthoDB" id="56630at2157"/>
<evidence type="ECO:0000313" key="9">
    <source>
        <dbReference type="EMBL" id="AEA47204.1"/>
    </source>
</evidence>
<dbReference type="InterPro" id="IPR039653">
    <property type="entry name" value="Prenyltransferase"/>
</dbReference>
<comment type="subcellular location">
    <subcellularLocation>
        <location evidence="2">Cell membrane</location>
        <topology evidence="2">Multi-pass membrane protein</topology>
    </subcellularLocation>
</comment>